<dbReference type="InterPro" id="IPR035986">
    <property type="entry name" value="PKD_dom_sf"/>
</dbReference>
<dbReference type="PANTHER" id="PTHR47466:SF1">
    <property type="entry name" value="METALLOPROTEASE MEP1 (AFU_ORTHOLOGUE AFUA_1G07730)-RELATED"/>
    <property type="match status" value="1"/>
</dbReference>
<dbReference type="GO" id="GO:0008237">
    <property type="term" value="F:metallopeptidase activity"/>
    <property type="evidence" value="ECO:0007669"/>
    <property type="project" value="UniProtKB-KW"/>
</dbReference>
<evidence type="ECO:0000256" key="1">
    <source>
        <dbReference type="ARBA" id="ARBA00008721"/>
    </source>
</evidence>
<accession>A0A6N8J5U3</accession>
<dbReference type="PROSITE" id="PS50093">
    <property type="entry name" value="PKD"/>
    <property type="match status" value="1"/>
</dbReference>
<evidence type="ECO:0000256" key="5">
    <source>
        <dbReference type="ARBA" id="ARBA00022801"/>
    </source>
</evidence>
<keyword evidence="8" id="KW-1015">Disulfide bond</keyword>
<dbReference type="PANTHER" id="PTHR47466">
    <property type="match status" value="1"/>
</dbReference>
<name>A0A6N8J5U3_9BACT</name>
<dbReference type="Gene3D" id="2.60.40.10">
    <property type="entry name" value="Immunoglobulins"/>
    <property type="match status" value="2"/>
</dbReference>
<gene>
    <name evidence="10" type="ORF">GO495_07500</name>
</gene>
<comment type="similarity">
    <text evidence="1">Belongs to the peptidase M43B family.</text>
</comment>
<keyword evidence="3" id="KW-0479">Metal-binding</keyword>
<keyword evidence="6" id="KW-0862">Zinc</keyword>
<evidence type="ECO:0000256" key="6">
    <source>
        <dbReference type="ARBA" id="ARBA00022833"/>
    </source>
</evidence>
<keyword evidence="2" id="KW-0645">Protease</keyword>
<evidence type="ECO:0000256" key="4">
    <source>
        <dbReference type="ARBA" id="ARBA00022729"/>
    </source>
</evidence>
<dbReference type="Pfam" id="PF05572">
    <property type="entry name" value="Peptidase_M43"/>
    <property type="match status" value="1"/>
</dbReference>
<dbReference type="SUPFAM" id="SSF55486">
    <property type="entry name" value="Metalloproteases ('zincins'), catalytic domain"/>
    <property type="match status" value="1"/>
</dbReference>
<keyword evidence="5" id="KW-0378">Hydrolase</keyword>
<evidence type="ECO:0000256" key="3">
    <source>
        <dbReference type="ARBA" id="ARBA00022723"/>
    </source>
</evidence>
<dbReference type="SUPFAM" id="SSF49299">
    <property type="entry name" value="PKD domain"/>
    <property type="match status" value="2"/>
</dbReference>
<keyword evidence="11" id="KW-1185">Reference proteome</keyword>
<dbReference type="EMBL" id="WRXO01000001">
    <property type="protein sequence ID" value="MVT40423.1"/>
    <property type="molecule type" value="Genomic_DNA"/>
</dbReference>
<proteinExistence type="inferred from homology"/>
<organism evidence="10 11">
    <name type="scientific">Chitinophaga oryziterrae</name>
    <dbReference type="NCBI Taxonomy" id="1031224"/>
    <lineage>
        <taxon>Bacteria</taxon>
        <taxon>Pseudomonadati</taxon>
        <taxon>Bacteroidota</taxon>
        <taxon>Chitinophagia</taxon>
        <taxon>Chitinophagales</taxon>
        <taxon>Chitinophagaceae</taxon>
        <taxon>Chitinophaga</taxon>
    </lineage>
</organism>
<dbReference type="InterPro" id="IPR000601">
    <property type="entry name" value="PKD_dom"/>
</dbReference>
<dbReference type="InterPro" id="IPR024079">
    <property type="entry name" value="MetalloPept_cat_dom_sf"/>
</dbReference>
<dbReference type="GO" id="GO:0006508">
    <property type="term" value="P:proteolysis"/>
    <property type="evidence" value="ECO:0007669"/>
    <property type="project" value="UniProtKB-KW"/>
</dbReference>
<dbReference type="InterPro" id="IPR013783">
    <property type="entry name" value="Ig-like_fold"/>
</dbReference>
<dbReference type="InterPro" id="IPR008754">
    <property type="entry name" value="Peptidase_M43"/>
</dbReference>
<feature type="domain" description="PKD" evidence="9">
    <location>
        <begin position="457"/>
        <end position="510"/>
    </location>
</feature>
<dbReference type="Gene3D" id="3.40.390.10">
    <property type="entry name" value="Collagenase (Catalytic Domain)"/>
    <property type="match status" value="1"/>
</dbReference>
<sequence>MSLKNLRLLTLSYLLVIYNIANAQMPLPRQTGQLSRASIWEAGHPRSCGTDVMLKTWRQDATFVKKEIDMNKALRQQAARAAVYTLPVVFHIIKDDPTTITDLDVTNALDMLNQAYGKTGAFAGGRSDTQISFCLAKTDPSGGLTTGILRTKSYLTDFDADMEGGDLTALGTWDPARYINIWVVSDIKSEFMQSFECGTWTRLKMAGYASAGGEVVVSGLGVDLLAHEMGHYLSLIHTFAAQDCKNDDCTTDGDMVCDTPPDRSIAGGFACSSPENSCSTDTLSGFATDVPDLPDNFMDYGGGVGCILSFTDGQGTRMRNFIAGSLPGMVSSTVCTPPCVSAAVATFTKDIDYPFINDIVNFTNTSTGATSYEWLVDDVVTATTTNFSYQVTAKKTYKITLRAYAAPGCYTMTQDMLVVSCGVVSRFYPDKRKIASKQGIELDSVLFTNRSMNASNYRWLMSSNTGMAEQVVSTNTDLTYVFKTPGTYQVRLIADNGSCFDTTNPVNIVVDDPTADGVVYVTKVECYDQNQLKISLFFNNFGYKTIPKNTPVSFYNRDPRTGSATKLGASYLLPYDIKGKCASYLETYILNAGSAGLDTLVAVFNDDGTSSPFVLPNPLDTLIESNYGNNYASTVSFKFKVQFSPSDLYLVPDQIVALTPTANGNMLDGEWWPISHVDCDHCTSANFIAPYRKDTLFVQQVKIYTDNNCYDSAFVTIHTATVDDYTVKVLTTECAKGDSIYLTYNICNSYAKGNIPQGLSLNFYDASSQQLDTTVVTAAYSSGSCETFSQTIKNSSNGGFFAAVNSTAAWAETNTTNNTNAGVYIFPSASVVPADTVVYRGATFPVTFQTNAFDPVTIAWETADTYTISCTDCLIPAIKMLDSAIVPVTLTSLYGCVLKPEGIIKLVPPDYTVDITDVKCYDNTHSIVSFKICTANGYDSIYKALPVAFYDGDPLSDTAHLLKPVFVTVLTADAVCKDYTHIVGSPATGQLYAVVNDQHVVKETLYDNDTDNAEDLPFTVNFEPSVQVVNRPGATVKLSPVIMGGTGKVYTWMPIEGLSCGNCPNPTATVTTSIKYLVEVKNEYFCTDTADISLQMFTTSRFVVPSAFTPNGDGVNDVFYIIGSKDIRNIKSFIVFNRWGNKMFETSNIPANDRSYGWKGTDAATGPYIYFANVEFSDGTTEIIKGSVMLIK</sequence>
<evidence type="ECO:0000313" key="10">
    <source>
        <dbReference type="EMBL" id="MVT40423.1"/>
    </source>
</evidence>
<protein>
    <recommendedName>
        <fullName evidence="9">PKD domain-containing protein</fullName>
    </recommendedName>
</protein>
<dbReference type="OrthoDB" id="6385856at2"/>
<dbReference type="Proteomes" id="UP000468388">
    <property type="component" value="Unassembled WGS sequence"/>
</dbReference>
<dbReference type="Pfam" id="PF13585">
    <property type="entry name" value="CHU_C"/>
    <property type="match status" value="1"/>
</dbReference>
<comment type="caution">
    <text evidence="10">The sequence shown here is derived from an EMBL/GenBank/DDBJ whole genome shotgun (WGS) entry which is preliminary data.</text>
</comment>
<evidence type="ECO:0000313" key="11">
    <source>
        <dbReference type="Proteomes" id="UP000468388"/>
    </source>
</evidence>
<evidence type="ECO:0000256" key="2">
    <source>
        <dbReference type="ARBA" id="ARBA00022670"/>
    </source>
</evidence>
<keyword evidence="4" id="KW-0732">Signal</keyword>
<dbReference type="GO" id="GO:0046872">
    <property type="term" value="F:metal ion binding"/>
    <property type="evidence" value="ECO:0007669"/>
    <property type="project" value="UniProtKB-KW"/>
</dbReference>
<dbReference type="AlphaFoldDB" id="A0A6N8J5U3"/>
<evidence type="ECO:0000259" key="9">
    <source>
        <dbReference type="PROSITE" id="PS50093"/>
    </source>
</evidence>
<reference evidence="10 11" key="1">
    <citation type="submission" date="2019-12" db="EMBL/GenBank/DDBJ databases">
        <title>The draft genomic sequence of strain Chitinophaga oryziterrae JCM 16595.</title>
        <authorList>
            <person name="Zhang X."/>
        </authorList>
    </citation>
    <scope>NUCLEOTIDE SEQUENCE [LARGE SCALE GENOMIC DNA]</scope>
    <source>
        <strain evidence="10 11">JCM 16595</strain>
    </source>
</reference>
<keyword evidence="7" id="KW-0482">Metalloprotease</keyword>
<evidence type="ECO:0000256" key="8">
    <source>
        <dbReference type="ARBA" id="ARBA00023157"/>
    </source>
</evidence>
<evidence type="ECO:0000256" key="7">
    <source>
        <dbReference type="ARBA" id="ARBA00023049"/>
    </source>
</evidence>